<feature type="transmembrane region" description="Helical" evidence="1">
    <location>
        <begin position="359"/>
        <end position="379"/>
    </location>
</feature>
<name>A0A9E8SLV5_9BACT</name>
<reference evidence="2" key="1">
    <citation type="submission" date="2022-11" db="EMBL/GenBank/DDBJ databases">
        <title>Dyadobacter pollutisoli sp. nov., isolated from plastic dumped soil.</title>
        <authorList>
            <person name="Kim J.M."/>
            <person name="Kim K.R."/>
            <person name="Lee J.K."/>
            <person name="Hao L."/>
            <person name="Jeon C.O."/>
        </authorList>
    </citation>
    <scope>NUCLEOTIDE SEQUENCE</scope>
    <source>
        <strain evidence="2">U1</strain>
    </source>
</reference>
<sequence length="395" mass="44729">MIKTFGIILLALFTWVLWLMVSQFLLCARFQFNDPIPFEGPAIYNPYDSVNASDWAKCNFHAHSKAWEGVTNGHGTAQDVHDAYKSLNYGFHCVSNYHHIDTTHASEPGYIPAYEHGYNIRKTHQLVLGGHNVQWLDYLFYQTVHNKQHVLGNLAEDGSVIILNHPALKNGYTTQDLALIGGYDCMEVLNPSVISTPEWDAALSAGKKVFIVGDDDIHDVIAKKRLGEMCTFVNVRKNSGSEVLKALKAGRSYGVVIGKDQAPDSLPKLRQLVVKEDSIRIEMSHPAAEVTITGQNGKILATFKNTSRVQYKLRRKDHYARATFQYQNGTGIYLNPVFFTPESGYRAPVIYENVNETTFYRTLGVVILFLWLLIAWRFLPGSRGQRFGRRKLSWR</sequence>
<keyword evidence="1" id="KW-0812">Transmembrane</keyword>
<keyword evidence="1" id="KW-0472">Membrane</keyword>
<evidence type="ECO:0000256" key="1">
    <source>
        <dbReference type="SAM" id="Phobius"/>
    </source>
</evidence>
<accession>A0A9E8SLV5</accession>
<evidence type="ECO:0000313" key="2">
    <source>
        <dbReference type="EMBL" id="WAC14040.1"/>
    </source>
</evidence>
<dbReference type="RefSeq" id="WP_244818852.1">
    <property type="nucleotide sequence ID" value="NZ_CP112998.1"/>
</dbReference>
<dbReference type="SUPFAM" id="SSF89550">
    <property type="entry name" value="PHP domain-like"/>
    <property type="match status" value="1"/>
</dbReference>
<gene>
    <name evidence="2" type="ORF">ON006_08770</name>
</gene>
<dbReference type="Proteomes" id="UP001164653">
    <property type="component" value="Chromosome"/>
</dbReference>
<protein>
    <submittedName>
        <fullName evidence="2">Uncharacterized protein</fullName>
    </submittedName>
</protein>
<organism evidence="2 3">
    <name type="scientific">Dyadobacter pollutisoli</name>
    <dbReference type="NCBI Taxonomy" id="2910158"/>
    <lineage>
        <taxon>Bacteria</taxon>
        <taxon>Pseudomonadati</taxon>
        <taxon>Bacteroidota</taxon>
        <taxon>Cytophagia</taxon>
        <taxon>Cytophagales</taxon>
        <taxon>Spirosomataceae</taxon>
        <taxon>Dyadobacter</taxon>
    </lineage>
</organism>
<keyword evidence="1" id="KW-1133">Transmembrane helix</keyword>
<keyword evidence="3" id="KW-1185">Reference proteome</keyword>
<dbReference type="Gene3D" id="3.20.20.140">
    <property type="entry name" value="Metal-dependent hydrolases"/>
    <property type="match status" value="1"/>
</dbReference>
<evidence type="ECO:0000313" key="3">
    <source>
        <dbReference type="Proteomes" id="UP001164653"/>
    </source>
</evidence>
<dbReference type="EMBL" id="CP112998">
    <property type="protein sequence ID" value="WAC14040.1"/>
    <property type="molecule type" value="Genomic_DNA"/>
</dbReference>
<proteinExistence type="predicted"/>
<dbReference type="KEGG" id="dpf:ON006_08770"/>
<dbReference type="InterPro" id="IPR016195">
    <property type="entry name" value="Pol/histidinol_Pase-like"/>
</dbReference>
<dbReference type="AlphaFoldDB" id="A0A9E8SLV5"/>